<dbReference type="InterPro" id="IPR011032">
    <property type="entry name" value="GroES-like_sf"/>
</dbReference>
<organism evidence="8 9">
    <name type="scientific">Trichodelitschia bisporula</name>
    <dbReference type="NCBI Taxonomy" id="703511"/>
    <lineage>
        <taxon>Eukaryota</taxon>
        <taxon>Fungi</taxon>
        <taxon>Dikarya</taxon>
        <taxon>Ascomycota</taxon>
        <taxon>Pezizomycotina</taxon>
        <taxon>Dothideomycetes</taxon>
        <taxon>Dothideomycetes incertae sedis</taxon>
        <taxon>Phaeotrichales</taxon>
        <taxon>Phaeotrichaceae</taxon>
        <taxon>Trichodelitschia</taxon>
    </lineage>
</organism>
<dbReference type="InterPro" id="IPR013149">
    <property type="entry name" value="ADH-like_C"/>
</dbReference>
<evidence type="ECO:0000256" key="6">
    <source>
        <dbReference type="ARBA" id="ARBA00023027"/>
    </source>
</evidence>
<dbReference type="InterPro" id="IPR020843">
    <property type="entry name" value="ER"/>
</dbReference>
<dbReference type="AlphaFoldDB" id="A0A6G1I867"/>
<evidence type="ECO:0000256" key="4">
    <source>
        <dbReference type="ARBA" id="ARBA00022833"/>
    </source>
</evidence>
<evidence type="ECO:0000256" key="5">
    <source>
        <dbReference type="ARBA" id="ARBA00023002"/>
    </source>
</evidence>
<evidence type="ECO:0000313" key="9">
    <source>
        <dbReference type="Proteomes" id="UP000799640"/>
    </source>
</evidence>
<keyword evidence="6" id="KW-0520">NAD</keyword>
<dbReference type="SUPFAM" id="SSF50129">
    <property type="entry name" value="GroES-like"/>
    <property type="match status" value="1"/>
</dbReference>
<feature type="domain" description="Enoyl reductase (ER)" evidence="7">
    <location>
        <begin position="4"/>
        <end position="335"/>
    </location>
</feature>
<dbReference type="SUPFAM" id="SSF51735">
    <property type="entry name" value="NAD(P)-binding Rossmann-fold domains"/>
    <property type="match status" value="1"/>
</dbReference>
<dbReference type="InterPro" id="IPR013154">
    <property type="entry name" value="ADH-like_N"/>
</dbReference>
<dbReference type="Proteomes" id="UP000799640">
    <property type="component" value="Unassembled WGS sequence"/>
</dbReference>
<comment type="cofactor">
    <cofactor evidence="1">
        <name>Zn(2+)</name>
        <dbReference type="ChEBI" id="CHEBI:29105"/>
    </cofactor>
</comment>
<dbReference type="PANTHER" id="PTHR42940:SF8">
    <property type="entry name" value="VACUOLAR PROTEIN SORTING-ASSOCIATED PROTEIN 11"/>
    <property type="match status" value="1"/>
</dbReference>
<evidence type="ECO:0000313" key="8">
    <source>
        <dbReference type="EMBL" id="KAF2404503.1"/>
    </source>
</evidence>
<evidence type="ECO:0000256" key="3">
    <source>
        <dbReference type="ARBA" id="ARBA00022723"/>
    </source>
</evidence>
<dbReference type="GO" id="GO:0004022">
    <property type="term" value="F:alcohol dehydrogenase (NAD+) activity"/>
    <property type="evidence" value="ECO:0007669"/>
    <property type="project" value="TreeGrafter"/>
</dbReference>
<evidence type="ECO:0000256" key="1">
    <source>
        <dbReference type="ARBA" id="ARBA00001947"/>
    </source>
</evidence>
<protein>
    <submittedName>
        <fullName evidence="8">Alcohol dehydrogenase</fullName>
    </submittedName>
</protein>
<dbReference type="FunFam" id="3.40.50.720:FF:000039">
    <property type="entry name" value="Alcohol dehydrogenase AdhP"/>
    <property type="match status" value="1"/>
</dbReference>
<sequence length="338" mass="36599">MKAGQFDFATKKAVVNDVPIPEPGPNQVLIKVKSASLCHSDLMPDFRPEGPPRTMGHEGVGVITKLHPSVEGRDFKVGDHVGAGYFVDACFKCDGCLTHNMLCQTKTPRLQGFIADGFFAEYAIVEYENLAVLPKEVDLSRYAPVFCAGITAFHAVDSCELKPGEWLAVIGCGGLGQLATQYAKAMGLKVVGIDVNDTTLEVTKAQGADAIFNSRSNPNYVAELKKLTDGGAHAAAVFSDADAAYAHAPEVLRLRGLLMVVGLPKNPLKITAVDLCIGKYRIKGESTSIPQRMKKAVDFTVKHGILPEVEFRKLEELQDMIDEMTEGKATKRMAVVFD</sequence>
<gene>
    <name evidence="8" type="ORF">EJ06DRAFT_487303</name>
</gene>
<keyword evidence="5" id="KW-0560">Oxidoreductase</keyword>
<keyword evidence="9" id="KW-1185">Reference proteome</keyword>
<keyword evidence="3" id="KW-0479">Metal-binding</keyword>
<dbReference type="Gene3D" id="3.40.50.720">
    <property type="entry name" value="NAD(P)-binding Rossmann-like Domain"/>
    <property type="match status" value="1"/>
</dbReference>
<comment type="similarity">
    <text evidence="2">Belongs to the zinc-containing alcohol dehydrogenase family.</text>
</comment>
<dbReference type="PANTHER" id="PTHR42940">
    <property type="entry name" value="ALCOHOL DEHYDROGENASE 1-RELATED"/>
    <property type="match status" value="1"/>
</dbReference>
<dbReference type="Gene3D" id="3.90.180.10">
    <property type="entry name" value="Medium-chain alcohol dehydrogenases, catalytic domain"/>
    <property type="match status" value="1"/>
</dbReference>
<evidence type="ECO:0000256" key="2">
    <source>
        <dbReference type="ARBA" id="ARBA00008072"/>
    </source>
</evidence>
<dbReference type="Pfam" id="PF00107">
    <property type="entry name" value="ADH_zinc_N"/>
    <property type="match status" value="1"/>
</dbReference>
<accession>A0A6G1I867</accession>
<dbReference type="GO" id="GO:0046872">
    <property type="term" value="F:metal ion binding"/>
    <property type="evidence" value="ECO:0007669"/>
    <property type="project" value="UniProtKB-KW"/>
</dbReference>
<keyword evidence="4" id="KW-0862">Zinc</keyword>
<dbReference type="OrthoDB" id="1879366at2759"/>
<dbReference type="Pfam" id="PF08240">
    <property type="entry name" value="ADH_N"/>
    <property type="match status" value="1"/>
</dbReference>
<dbReference type="InterPro" id="IPR036291">
    <property type="entry name" value="NAD(P)-bd_dom_sf"/>
</dbReference>
<reference evidence="8" key="1">
    <citation type="journal article" date="2020" name="Stud. Mycol.">
        <title>101 Dothideomycetes genomes: a test case for predicting lifestyles and emergence of pathogens.</title>
        <authorList>
            <person name="Haridas S."/>
            <person name="Albert R."/>
            <person name="Binder M."/>
            <person name="Bloem J."/>
            <person name="Labutti K."/>
            <person name="Salamov A."/>
            <person name="Andreopoulos B."/>
            <person name="Baker S."/>
            <person name="Barry K."/>
            <person name="Bills G."/>
            <person name="Bluhm B."/>
            <person name="Cannon C."/>
            <person name="Castanera R."/>
            <person name="Culley D."/>
            <person name="Daum C."/>
            <person name="Ezra D."/>
            <person name="Gonzalez J."/>
            <person name="Henrissat B."/>
            <person name="Kuo A."/>
            <person name="Liang C."/>
            <person name="Lipzen A."/>
            <person name="Lutzoni F."/>
            <person name="Magnuson J."/>
            <person name="Mondo S."/>
            <person name="Nolan M."/>
            <person name="Ohm R."/>
            <person name="Pangilinan J."/>
            <person name="Park H.-J."/>
            <person name="Ramirez L."/>
            <person name="Alfaro M."/>
            <person name="Sun H."/>
            <person name="Tritt A."/>
            <person name="Yoshinaga Y."/>
            <person name="Zwiers L.-H."/>
            <person name="Turgeon B."/>
            <person name="Goodwin S."/>
            <person name="Spatafora J."/>
            <person name="Crous P."/>
            <person name="Grigoriev I."/>
        </authorList>
    </citation>
    <scope>NUCLEOTIDE SEQUENCE</scope>
    <source>
        <strain evidence="8">CBS 262.69</strain>
    </source>
</reference>
<name>A0A6G1I867_9PEZI</name>
<proteinExistence type="inferred from homology"/>
<dbReference type="EMBL" id="ML996688">
    <property type="protein sequence ID" value="KAF2404503.1"/>
    <property type="molecule type" value="Genomic_DNA"/>
</dbReference>
<dbReference type="GO" id="GO:0005737">
    <property type="term" value="C:cytoplasm"/>
    <property type="evidence" value="ECO:0007669"/>
    <property type="project" value="TreeGrafter"/>
</dbReference>
<evidence type="ECO:0000259" key="7">
    <source>
        <dbReference type="SMART" id="SM00829"/>
    </source>
</evidence>
<dbReference type="SMART" id="SM00829">
    <property type="entry name" value="PKS_ER"/>
    <property type="match status" value="1"/>
</dbReference>